<dbReference type="InterPro" id="IPR050597">
    <property type="entry name" value="Cytochrome_c_Oxidase_Subunit"/>
</dbReference>
<evidence type="ECO:0000313" key="12">
    <source>
        <dbReference type="Proteomes" id="UP001057498"/>
    </source>
</evidence>
<evidence type="ECO:0000256" key="4">
    <source>
        <dbReference type="ARBA" id="ARBA00022723"/>
    </source>
</evidence>
<keyword evidence="3 8" id="KW-0349">Heme</keyword>
<feature type="domain" description="Cytochrome c" evidence="10">
    <location>
        <begin position="28"/>
        <end position="106"/>
    </location>
</feature>
<dbReference type="InterPro" id="IPR024167">
    <property type="entry name" value="Cytochrome_c4-like"/>
</dbReference>
<gene>
    <name evidence="11" type="ORF">CATMQ487_49360</name>
</gene>
<keyword evidence="12" id="KW-1185">Reference proteome</keyword>
<comment type="subcellular location">
    <subcellularLocation>
        <location evidence="1">Periplasm</location>
    </subcellularLocation>
</comment>
<dbReference type="Pfam" id="PF00034">
    <property type="entry name" value="Cytochrom_C"/>
    <property type="match status" value="2"/>
</dbReference>
<organism evidence="11 12">
    <name type="scientific">Sphaerotilus microaerophilus</name>
    <dbReference type="NCBI Taxonomy" id="2914710"/>
    <lineage>
        <taxon>Bacteria</taxon>
        <taxon>Pseudomonadati</taxon>
        <taxon>Pseudomonadota</taxon>
        <taxon>Betaproteobacteria</taxon>
        <taxon>Burkholderiales</taxon>
        <taxon>Sphaerotilaceae</taxon>
        <taxon>Sphaerotilus</taxon>
    </lineage>
</organism>
<keyword evidence="4 8" id="KW-0479">Metal-binding</keyword>
<evidence type="ECO:0000256" key="8">
    <source>
        <dbReference type="PROSITE-ProRule" id="PRU00433"/>
    </source>
</evidence>
<proteinExistence type="predicted"/>
<feature type="signal peptide" evidence="9">
    <location>
        <begin position="1"/>
        <end position="26"/>
    </location>
</feature>
<feature type="chain" id="PRO_5045625555" evidence="9">
    <location>
        <begin position="27"/>
        <end position="219"/>
    </location>
</feature>
<dbReference type="PROSITE" id="PS51007">
    <property type="entry name" value="CYTC"/>
    <property type="match status" value="2"/>
</dbReference>
<dbReference type="InterPro" id="IPR009056">
    <property type="entry name" value="Cyt_c-like_dom"/>
</dbReference>
<dbReference type="PIRSF" id="PIRSF000005">
    <property type="entry name" value="Cytochrome_c4"/>
    <property type="match status" value="1"/>
</dbReference>
<accession>A0ABM7YTI7</accession>
<dbReference type="Gene3D" id="1.10.760.10">
    <property type="entry name" value="Cytochrome c-like domain"/>
    <property type="match status" value="2"/>
</dbReference>
<dbReference type="InterPro" id="IPR036909">
    <property type="entry name" value="Cyt_c-like_dom_sf"/>
</dbReference>
<feature type="domain" description="Cytochrome c" evidence="10">
    <location>
        <begin position="116"/>
        <end position="218"/>
    </location>
</feature>
<keyword evidence="6" id="KW-0249">Electron transport</keyword>
<dbReference type="RefSeq" id="WP_251971113.1">
    <property type="nucleotide sequence ID" value="NZ_AP025730.1"/>
</dbReference>
<evidence type="ECO:0000256" key="2">
    <source>
        <dbReference type="ARBA" id="ARBA00022448"/>
    </source>
</evidence>
<sequence>MVGTSRWWVWGSVVSAAAVCTSGAWGAGSAEAGKAKAAACMACHGPDGNSLADMWPKLAGQLPQYLRKQLHDFKAGRRKNEQMSPMAQPLSDQDIDDLSAFFSSQKANQAAVTKKELLAAGEKIYLKGKGRPDVVPACVGCHGMTGAGKADWAMTMKVPPTTLAPALGGQHPAYTAAQLTAYKGGTRANDEAHVMRDVAGRLNASEIAAVAEYVATLSR</sequence>
<dbReference type="PANTHER" id="PTHR33751">
    <property type="entry name" value="CBB3-TYPE CYTOCHROME C OXIDASE SUBUNIT FIXP"/>
    <property type="match status" value="1"/>
</dbReference>
<keyword evidence="9" id="KW-0732">Signal</keyword>
<protein>
    <submittedName>
        <fullName evidence="11">Cytochrome c</fullName>
    </submittedName>
</protein>
<dbReference type="Proteomes" id="UP001057498">
    <property type="component" value="Chromosome"/>
</dbReference>
<evidence type="ECO:0000256" key="5">
    <source>
        <dbReference type="ARBA" id="ARBA00022764"/>
    </source>
</evidence>
<dbReference type="EMBL" id="AP025730">
    <property type="protein sequence ID" value="BDI07966.1"/>
    <property type="molecule type" value="Genomic_DNA"/>
</dbReference>
<evidence type="ECO:0000259" key="10">
    <source>
        <dbReference type="PROSITE" id="PS51007"/>
    </source>
</evidence>
<dbReference type="PANTHER" id="PTHR33751:SF9">
    <property type="entry name" value="CYTOCHROME C4"/>
    <property type="match status" value="1"/>
</dbReference>
<keyword evidence="7 8" id="KW-0408">Iron</keyword>
<reference evidence="11" key="1">
    <citation type="submission" date="2022-04" db="EMBL/GenBank/DDBJ databases">
        <title>Whole genome sequence of Sphaerotilus sp. FB-5.</title>
        <authorList>
            <person name="Takeda M."/>
            <person name="Narihara S."/>
            <person name="Akimoto M."/>
            <person name="Akimoto R."/>
            <person name="Nishiyashiki S."/>
            <person name="Murakami T."/>
        </authorList>
    </citation>
    <scope>NUCLEOTIDE SEQUENCE</scope>
    <source>
        <strain evidence="11">FB-5</strain>
    </source>
</reference>
<evidence type="ECO:0000256" key="1">
    <source>
        <dbReference type="ARBA" id="ARBA00004418"/>
    </source>
</evidence>
<evidence type="ECO:0000256" key="7">
    <source>
        <dbReference type="ARBA" id="ARBA00023004"/>
    </source>
</evidence>
<keyword evidence="5" id="KW-0574">Periplasm</keyword>
<name>A0ABM7YTI7_9BURK</name>
<evidence type="ECO:0000256" key="6">
    <source>
        <dbReference type="ARBA" id="ARBA00022982"/>
    </source>
</evidence>
<evidence type="ECO:0000256" key="3">
    <source>
        <dbReference type="ARBA" id="ARBA00022617"/>
    </source>
</evidence>
<evidence type="ECO:0000313" key="11">
    <source>
        <dbReference type="EMBL" id="BDI07966.1"/>
    </source>
</evidence>
<keyword evidence="2" id="KW-0813">Transport</keyword>
<dbReference type="SUPFAM" id="SSF46626">
    <property type="entry name" value="Cytochrome c"/>
    <property type="match status" value="2"/>
</dbReference>
<evidence type="ECO:0000256" key="9">
    <source>
        <dbReference type="SAM" id="SignalP"/>
    </source>
</evidence>